<dbReference type="Pfam" id="PF02816">
    <property type="entry name" value="Alpha_kinase"/>
    <property type="match status" value="1"/>
</dbReference>
<feature type="compositionally biased region" description="Low complexity" evidence="4">
    <location>
        <begin position="602"/>
        <end position="614"/>
    </location>
</feature>
<feature type="region of interest" description="Disordered" evidence="4">
    <location>
        <begin position="685"/>
        <end position="754"/>
    </location>
</feature>
<keyword evidence="7" id="KW-1185">Reference proteome</keyword>
<evidence type="ECO:0000256" key="1">
    <source>
        <dbReference type="ARBA" id="ARBA00022527"/>
    </source>
</evidence>
<evidence type="ECO:0000256" key="2">
    <source>
        <dbReference type="ARBA" id="ARBA00022679"/>
    </source>
</evidence>
<proteinExistence type="predicted"/>
<dbReference type="InterPro" id="IPR043529">
    <property type="entry name" value="ALPK1"/>
</dbReference>
<dbReference type="GO" id="GO:0005929">
    <property type="term" value="C:cilium"/>
    <property type="evidence" value="ECO:0007669"/>
    <property type="project" value="TreeGrafter"/>
</dbReference>
<reference evidence="6" key="1">
    <citation type="submission" date="2021-04" db="EMBL/GenBank/DDBJ databases">
        <authorList>
            <consortium name="Wellcome Sanger Institute Data Sharing"/>
        </authorList>
    </citation>
    <scope>NUCLEOTIDE SEQUENCE [LARGE SCALE GENOMIC DNA]</scope>
</reference>
<dbReference type="Gene3D" id="3.20.200.10">
    <property type="entry name" value="MHCK/EF2 kinase"/>
    <property type="match status" value="1"/>
</dbReference>
<feature type="region of interest" description="Disordered" evidence="4">
    <location>
        <begin position="503"/>
        <end position="526"/>
    </location>
</feature>
<feature type="compositionally biased region" description="Polar residues" evidence="4">
    <location>
        <begin position="589"/>
        <end position="600"/>
    </location>
</feature>
<dbReference type="GO" id="GO:0005524">
    <property type="term" value="F:ATP binding"/>
    <property type="evidence" value="ECO:0007669"/>
    <property type="project" value="InterPro"/>
</dbReference>
<dbReference type="CDD" id="cd16969">
    <property type="entry name" value="Alpha_kinase_ALPK1"/>
    <property type="match status" value="1"/>
</dbReference>
<dbReference type="SUPFAM" id="SSF56112">
    <property type="entry name" value="Protein kinase-like (PK-like)"/>
    <property type="match status" value="1"/>
</dbReference>
<dbReference type="PROSITE" id="PS51158">
    <property type="entry name" value="ALPHA_KINASE"/>
    <property type="match status" value="1"/>
</dbReference>
<name>A0A7N6BI89_ANATE</name>
<keyword evidence="3" id="KW-0418">Kinase</keyword>
<accession>A0A7N6BI89</accession>
<evidence type="ECO:0000313" key="6">
    <source>
        <dbReference type="Ensembl" id="ENSATEP00000063416.1"/>
    </source>
</evidence>
<dbReference type="Ensembl" id="ENSATET00000049356.2">
    <property type="protein sequence ID" value="ENSATEP00000063416.1"/>
    <property type="gene ID" value="ENSATEG00000019848.3"/>
</dbReference>
<dbReference type="PANTHER" id="PTHR46747">
    <property type="entry name" value="ALPHA-PROTEIN KINASE 1"/>
    <property type="match status" value="1"/>
</dbReference>
<dbReference type="GO" id="GO:0004674">
    <property type="term" value="F:protein serine/threonine kinase activity"/>
    <property type="evidence" value="ECO:0007669"/>
    <property type="project" value="UniProtKB-KW"/>
</dbReference>
<dbReference type="GO" id="GO:0048029">
    <property type="term" value="F:monosaccharide binding"/>
    <property type="evidence" value="ECO:0007669"/>
    <property type="project" value="TreeGrafter"/>
</dbReference>
<evidence type="ECO:0000256" key="3">
    <source>
        <dbReference type="ARBA" id="ARBA00022777"/>
    </source>
</evidence>
<feature type="compositionally biased region" description="Polar residues" evidence="4">
    <location>
        <begin position="687"/>
        <end position="699"/>
    </location>
</feature>
<feature type="domain" description="Alpha-type protein kinase" evidence="5">
    <location>
        <begin position="759"/>
        <end position="978"/>
    </location>
</feature>
<protein>
    <recommendedName>
        <fullName evidence="5">Alpha-type protein kinase domain-containing protein</fullName>
    </recommendedName>
</protein>
<dbReference type="GO" id="GO:0045087">
    <property type="term" value="P:innate immune response"/>
    <property type="evidence" value="ECO:0007669"/>
    <property type="project" value="TreeGrafter"/>
</dbReference>
<dbReference type="AlphaFoldDB" id="A0A7N6BI89"/>
<organism evidence="6 7">
    <name type="scientific">Anabas testudineus</name>
    <name type="common">Climbing perch</name>
    <name type="synonym">Anthias testudineus</name>
    <dbReference type="NCBI Taxonomy" id="64144"/>
    <lineage>
        <taxon>Eukaryota</taxon>
        <taxon>Metazoa</taxon>
        <taxon>Chordata</taxon>
        <taxon>Craniata</taxon>
        <taxon>Vertebrata</taxon>
        <taxon>Euteleostomi</taxon>
        <taxon>Actinopterygii</taxon>
        <taxon>Neopterygii</taxon>
        <taxon>Teleostei</taxon>
        <taxon>Neoteleostei</taxon>
        <taxon>Acanthomorphata</taxon>
        <taxon>Anabantaria</taxon>
        <taxon>Anabantiformes</taxon>
        <taxon>Anabantoidei</taxon>
        <taxon>Anabantidae</taxon>
        <taxon>Anabas</taxon>
    </lineage>
</organism>
<reference evidence="6" key="3">
    <citation type="submission" date="2025-09" db="UniProtKB">
        <authorList>
            <consortium name="Ensembl"/>
        </authorList>
    </citation>
    <scope>IDENTIFICATION</scope>
</reference>
<reference evidence="6" key="2">
    <citation type="submission" date="2025-08" db="UniProtKB">
        <authorList>
            <consortium name="Ensembl"/>
        </authorList>
    </citation>
    <scope>IDENTIFICATION</scope>
</reference>
<dbReference type="SMART" id="SM00811">
    <property type="entry name" value="Alpha_kinase"/>
    <property type="match status" value="1"/>
</dbReference>
<dbReference type="InterPro" id="IPR004166">
    <property type="entry name" value="a-kinase_dom"/>
</dbReference>
<evidence type="ECO:0000313" key="7">
    <source>
        <dbReference type="Proteomes" id="UP000265040"/>
    </source>
</evidence>
<keyword evidence="1" id="KW-0723">Serine/threonine-protein kinase</keyword>
<dbReference type="GO" id="GO:0002753">
    <property type="term" value="P:cytoplasmic pattern recognition receptor signaling pathway"/>
    <property type="evidence" value="ECO:0007669"/>
    <property type="project" value="TreeGrafter"/>
</dbReference>
<feature type="region of interest" description="Disordered" evidence="4">
    <location>
        <begin position="589"/>
        <end position="617"/>
    </location>
</feature>
<gene>
    <name evidence="6" type="primary">ALPK1</name>
</gene>
<dbReference type="Proteomes" id="UP000265040">
    <property type="component" value="Chromosome 18"/>
</dbReference>
<dbReference type="GeneTree" id="ENSGT00940000159753"/>
<keyword evidence="2" id="KW-0808">Transferase</keyword>
<dbReference type="PANTHER" id="PTHR46747:SF1">
    <property type="entry name" value="ALPHA-PROTEIN KINASE 1"/>
    <property type="match status" value="1"/>
</dbReference>
<dbReference type="InterPro" id="IPR011009">
    <property type="entry name" value="Kinase-like_dom_sf"/>
</dbReference>
<evidence type="ECO:0000259" key="5">
    <source>
        <dbReference type="PROSITE" id="PS51158"/>
    </source>
</evidence>
<evidence type="ECO:0000256" key="4">
    <source>
        <dbReference type="SAM" id="MobiDB-lite"/>
    </source>
</evidence>
<sequence>MDSHEVGVLLEECLRAAEAASLQCKQPTEAERIDFCSCTDSLCAELASLLQEATDMKWPFVPEKWQYKQSVSANDKTNLSDLISKHLPELLAVLKASIVAQEASTALAVVFLVDRFLYWTDDSSRLLKITKLLHRRHRDAPVAPQLVIRQARVYLNSGKLQKAEYILSSLITNSGATGCWVYHSESDKALVQAVSVQVRGVILQKLGLWLEAAELIWASLVGFYALPQPDKKGIGTSLGILANILLSMNDEDFTAFRTNPHIELSLLGDDSHRLLSAAQAAKRAVIYSQYNSFYVLTGVAIQGTCLLSYSFSVACPDSQRQSFLMKAREAFAIGLLSKSEGELVTSKQELHTFLKTAYSLTVAHKWLGTPREVVAQATQTCQKGLAIFYDYCHADTEARDSLCAEIMNLVAQVKLLLQVEPFLNSDKGSFIPDSYRNIEGTSVNFTLEGFFKVMQRFHKYHASLCKTSNSKCKGTGDEIDGAKLCITALGTTIGTLNTECTTETSKVSADTPKHSDSSVVHPPHKPDLCTTIDSTDNVGSSSSAYTQSSGVELEANPRNVSCLTTEIEDETSDGLMQTTDKNKAQNIHGYNSGISSQTVPRSAVPSTSSSSVSSDSEKFEVIQAGIETLDTVEDWIDDIASVAQIPSAAETTPQSLSQLNLSSSSISLTDSFSSQSSWEKISADLKSPTNGKHQPTSLSVEGPGKSSKSPESDGSFFLLDTVDSETSDSLHDPIYKNHTPGGEGPSSGPHPQEGALHLKFSKATGLWTARETCVYIGKPMGVEGKQRAAIWVQFLHQEERLSSYVGKDYLKPKQIQFHLKDVERQMTAQYYVTEFNKSLYDKEVMAQIFYIPSEALLILNGDDIAGCVTVEPFMLGDFVKLTNNTGKKDKSFQATEYGLAFGHFTYLYSCCQEVVVDLQGWVTANGKGLTYLTDPQIHSIKTPRGPSNFAARGLRYFLEEQHGPECNSICQLLKLPPVVKQPHVPRY</sequence>